<evidence type="ECO:0000256" key="2">
    <source>
        <dbReference type="SAM" id="MobiDB-lite"/>
    </source>
</evidence>
<keyword evidence="1" id="KW-0539">Nucleus</keyword>
<dbReference type="AlphaFoldDB" id="A0AAN7H7S9"/>
<name>A0AAN7H7S9_9PEZI</name>
<dbReference type="PANTHER" id="PTHR37540">
    <property type="entry name" value="TRANSCRIPTION FACTOR (ACR-2), PUTATIVE-RELATED-RELATED"/>
    <property type="match status" value="1"/>
</dbReference>
<evidence type="ECO:0000256" key="1">
    <source>
        <dbReference type="ARBA" id="ARBA00023242"/>
    </source>
</evidence>
<feature type="compositionally biased region" description="Low complexity" evidence="2">
    <location>
        <begin position="35"/>
        <end position="51"/>
    </location>
</feature>
<feature type="compositionally biased region" description="Low complexity" evidence="2">
    <location>
        <begin position="123"/>
        <end position="134"/>
    </location>
</feature>
<dbReference type="EMBL" id="MU865292">
    <property type="protein sequence ID" value="KAK4231499.1"/>
    <property type="molecule type" value="Genomic_DNA"/>
</dbReference>
<protein>
    <submittedName>
        <fullName evidence="3">Uncharacterized protein</fullName>
    </submittedName>
</protein>
<accession>A0AAN7H7S9</accession>
<dbReference type="InterPro" id="IPR021858">
    <property type="entry name" value="Fun_TF"/>
</dbReference>
<dbReference type="Proteomes" id="UP001301958">
    <property type="component" value="Unassembled WGS sequence"/>
</dbReference>
<reference evidence="3" key="2">
    <citation type="submission" date="2023-05" db="EMBL/GenBank/DDBJ databases">
        <authorList>
            <consortium name="Lawrence Berkeley National Laboratory"/>
            <person name="Steindorff A."/>
            <person name="Hensen N."/>
            <person name="Bonometti L."/>
            <person name="Westerberg I."/>
            <person name="Brannstrom I.O."/>
            <person name="Guillou S."/>
            <person name="Cros-Aarteil S."/>
            <person name="Calhoun S."/>
            <person name="Haridas S."/>
            <person name="Kuo A."/>
            <person name="Mondo S."/>
            <person name="Pangilinan J."/>
            <person name="Riley R."/>
            <person name="Labutti K."/>
            <person name="Andreopoulos B."/>
            <person name="Lipzen A."/>
            <person name="Chen C."/>
            <person name="Yanf M."/>
            <person name="Daum C."/>
            <person name="Ng V."/>
            <person name="Clum A."/>
            <person name="Ohm R."/>
            <person name="Martin F."/>
            <person name="Silar P."/>
            <person name="Natvig D."/>
            <person name="Lalanne C."/>
            <person name="Gautier V."/>
            <person name="Ament-Velasquez S.L."/>
            <person name="Kruys A."/>
            <person name="Hutchinson M.I."/>
            <person name="Powell A.J."/>
            <person name="Barry K."/>
            <person name="Miller A.N."/>
            <person name="Grigoriev I.V."/>
            <person name="Debuchy R."/>
            <person name="Gladieux P."/>
            <person name="Thoren M.H."/>
            <person name="Johannesson H."/>
        </authorList>
    </citation>
    <scope>NUCLEOTIDE SEQUENCE</scope>
    <source>
        <strain evidence="3">CBS 990.96</strain>
    </source>
</reference>
<feature type="compositionally biased region" description="Low complexity" evidence="2">
    <location>
        <begin position="102"/>
        <end position="111"/>
    </location>
</feature>
<comment type="caution">
    <text evidence="3">The sequence shown here is derived from an EMBL/GenBank/DDBJ whole genome shotgun (WGS) entry which is preliminary data.</text>
</comment>
<gene>
    <name evidence="3" type="ORF">QBC38DRAFT_224347</name>
</gene>
<organism evidence="3 4">
    <name type="scientific">Podospora fimiseda</name>
    <dbReference type="NCBI Taxonomy" id="252190"/>
    <lineage>
        <taxon>Eukaryota</taxon>
        <taxon>Fungi</taxon>
        <taxon>Dikarya</taxon>
        <taxon>Ascomycota</taxon>
        <taxon>Pezizomycotina</taxon>
        <taxon>Sordariomycetes</taxon>
        <taxon>Sordariomycetidae</taxon>
        <taxon>Sordariales</taxon>
        <taxon>Podosporaceae</taxon>
        <taxon>Podospora</taxon>
    </lineage>
</organism>
<sequence>MDHFNSTVKDGKLVNTRRGLQVSRQKFNGISFVNTSAQDPSPSASDSSVKTDSSRAPLRQIKFVERGSDTVRSGGTEISFISDSGQGKKPRRRAANNPRGEQQQQQQQQQQRLTNSPTPGYASCSSRSSSLTPSCTGEQQQGLGSQPGFSAIDPRIIASPTPSSSSSWATQDAITTLSLSDDEWRLFQHYYPQIPHQAYPYEDILAYNPIRVDDFYNLVTSDIAALHCVLMCGTIAQAVVNSETDPKGFAYHISKICAILNRKLDQKNRAADAITLHCIASLARMGCYVGRLDHWHMHMRGLQKVLDVNGGLGGLPPWLLEEIHTADLKGAAALASTPYLPFQRRHFQTILPVDVHEYASSTLNSLLRPLGVMQEVIDVMASLAALGSAVRLARHSGRTVTFDPQLFTEEWQTIMYSLITRPGPLRETSASTDPTGVNPYFSGIPSTDATAMPSSNSTATENYMANHRLRPSIPVVAARTGNHLESALRIVGLLYLKELLPDWPRNLGGYAVLLSLLRQHLGAVVGQFGDIGPVLQPNQAQLRPVATFLAMMGNLASRLADDNEGTTSMDDRYERRVFRDCLRDVAGLRDEEDLVLIRLFDLRSLVERHGEDGGNGGRGWRGDAVEVLGLVEEVF</sequence>
<dbReference type="PANTHER" id="PTHR37540:SF5">
    <property type="entry name" value="TRANSCRIPTION FACTOR DOMAIN-CONTAINING PROTEIN"/>
    <property type="match status" value="1"/>
</dbReference>
<keyword evidence="4" id="KW-1185">Reference proteome</keyword>
<evidence type="ECO:0000313" key="4">
    <source>
        <dbReference type="Proteomes" id="UP001301958"/>
    </source>
</evidence>
<dbReference type="Pfam" id="PF11951">
    <property type="entry name" value="Fungal_trans_2"/>
    <property type="match status" value="1"/>
</dbReference>
<feature type="region of interest" description="Disordered" evidence="2">
    <location>
        <begin position="31"/>
        <end position="169"/>
    </location>
</feature>
<reference evidence="3" key="1">
    <citation type="journal article" date="2023" name="Mol. Phylogenet. Evol.">
        <title>Genome-scale phylogeny and comparative genomics of the fungal order Sordariales.</title>
        <authorList>
            <person name="Hensen N."/>
            <person name="Bonometti L."/>
            <person name="Westerberg I."/>
            <person name="Brannstrom I.O."/>
            <person name="Guillou S."/>
            <person name="Cros-Aarteil S."/>
            <person name="Calhoun S."/>
            <person name="Haridas S."/>
            <person name="Kuo A."/>
            <person name="Mondo S."/>
            <person name="Pangilinan J."/>
            <person name="Riley R."/>
            <person name="LaButti K."/>
            <person name="Andreopoulos B."/>
            <person name="Lipzen A."/>
            <person name="Chen C."/>
            <person name="Yan M."/>
            <person name="Daum C."/>
            <person name="Ng V."/>
            <person name="Clum A."/>
            <person name="Steindorff A."/>
            <person name="Ohm R.A."/>
            <person name="Martin F."/>
            <person name="Silar P."/>
            <person name="Natvig D.O."/>
            <person name="Lalanne C."/>
            <person name="Gautier V."/>
            <person name="Ament-Velasquez S.L."/>
            <person name="Kruys A."/>
            <person name="Hutchinson M.I."/>
            <person name="Powell A.J."/>
            <person name="Barry K."/>
            <person name="Miller A.N."/>
            <person name="Grigoriev I.V."/>
            <person name="Debuchy R."/>
            <person name="Gladieux P."/>
            <person name="Hiltunen Thoren M."/>
            <person name="Johannesson H."/>
        </authorList>
    </citation>
    <scope>NUCLEOTIDE SEQUENCE</scope>
    <source>
        <strain evidence="3">CBS 990.96</strain>
    </source>
</reference>
<evidence type="ECO:0000313" key="3">
    <source>
        <dbReference type="EMBL" id="KAK4231499.1"/>
    </source>
</evidence>
<proteinExistence type="predicted"/>
<feature type="compositionally biased region" description="Polar residues" evidence="2">
    <location>
        <begin position="135"/>
        <end position="148"/>
    </location>
</feature>